<accession>A0ABY1RH60</accession>
<comment type="caution">
    <text evidence="1">The sequence shown here is derived from an EMBL/GenBank/DDBJ whole genome shotgun (WGS) entry which is preliminary data.</text>
</comment>
<dbReference type="Proteomes" id="UP000194464">
    <property type="component" value="Unassembled WGS sequence"/>
</dbReference>
<organism evidence="1 2">
    <name type="scientific">Plantibacter elymi</name>
    <name type="common">nom. nud.</name>
    <dbReference type="NCBI Taxonomy" id="199708"/>
    <lineage>
        <taxon>Bacteria</taxon>
        <taxon>Bacillati</taxon>
        <taxon>Actinomycetota</taxon>
        <taxon>Actinomycetes</taxon>
        <taxon>Micrococcales</taxon>
        <taxon>Microbacteriaceae</taxon>
        <taxon>Plantibacter</taxon>
    </lineage>
</organism>
<dbReference type="RefSeq" id="WP_086475059.1">
    <property type="nucleotide sequence ID" value="NZ_FXWJ01000005.1"/>
</dbReference>
<reference evidence="1 2" key="1">
    <citation type="submission" date="2017-04" db="EMBL/GenBank/DDBJ databases">
        <authorList>
            <person name="Varghese N."/>
            <person name="Submissions S."/>
        </authorList>
    </citation>
    <scope>NUCLEOTIDE SEQUENCE [LARGE SCALE GENOMIC DNA]</scope>
    <source>
        <strain evidence="1 2">VKM Ac-1784</strain>
    </source>
</reference>
<evidence type="ECO:0000313" key="1">
    <source>
        <dbReference type="EMBL" id="SMQ74038.1"/>
    </source>
</evidence>
<protein>
    <submittedName>
        <fullName evidence="1">Uncharacterized protein</fullName>
    </submittedName>
</protein>
<dbReference type="EMBL" id="FXWJ01000005">
    <property type="protein sequence ID" value="SMQ74038.1"/>
    <property type="molecule type" value="Genomic_DNA"/>
</dbReference>
<sequence length="222" mass="24021">MTMPTHGGATRSAAVGRYGFVLPPGWAHLPAEEPIEAIVDRLVPSDPARASSTEIARLRAVLRDQLRALRSNAAANGGVDVLLPVAPRGGAMIPANILVAQATAEARLGYLDDRLPERWSRPPVGGRPVTITDEWFGPLPVTRALRVDRETADGKPLDLVRIDYFVPRQVDRPRSLALVLSCSVLGRVGSERLPQSAIEVLVALVDAVAHTFRWLDESDHPS</sequence>
<evidence type="ECO:0000313" key="2">
    <source>
        <dbReference type="Proteomes" id="UP000194464"/>
    </source>
</evidence>
<name>A0ABY1RH60_9MICO</name>
<proteinExistence type="predicted"/>
<gene>
    <name evidence="1" type="ORF">SAMN06295909_3502</name>
</gene>
<keyword evidence="2" id="KW-1185">Reference proteome</keyword>